<protein>
    <submittedName>
        <fullName evidence="2">Uncharacterized protein</fullName>
    </submittedName>
</protein>
<dbReference type="EMBL" id="KN822081">
    <property type="protein sequence ID" value="KIM58800.1"/>
    <property type="molecule type" value="Genomic_DNA"/>
</dbReference>
<dbReference type="Proteomes" id="UP000053989">
    <property type="component" value="Unassembled WGS sequence"/>
</dbReference>
<dbReference type="OrthoDB" id="2687259at2759"/>
<dbReference type="STRING" id="1036808.A0A0C3DDL9"/>
<evidence type="ECO:0000313" key="2">
    <source>
        <dbReference type="EMBL" id="KIM58800.1"/>
    </source>
</evidence>
<dbReference type="Pfam" id="PF18759">
    <property type="entry name" value="Plavaka"/>
    <property type="match status" value="2"/>
</dbReference>
<reference evidence="3" key="2">
    <citation type="submission" date="2015-01" db="EMBL/GenBank/DDBJ databases">
        <title>Evolutionary Origins and Diversification of the Mycorrhizal Mutualists.</title>
        <authorList>
            <consortium name="DOE Joint Genome Institute"/>
            <consortium name="Mycorrhizal Genomics Consortium"/>
            <person name="Kohler A."/>
            <person name="Kuo A."/>
            <person name="Nagy L.G."/>
            <person name="Floudas D."/>
            <person name="Copeland A."/>
            <person name="Barry K.W."/>
            <person name="Cichocki N."/>
            <person name="Veneault-Fourrey C."/>
            <person name="LaButti K."/>
            <person name="Lindquist E.A."/>
            <person name="Lipzen A."/>
            <person name="Lundell T."/>
            <person name="Morin E."/>
            <person name="Murat C."/>
            <person name="Riley R."/>
            <person name="Ohm R."/>
            <person name="Sun H."/>
            <person name="Tunlid A."/>
            <person name="Henrissat B."/>
            <person name="Grigoriev I.V."/>
            <person name="Hibbett D.S."/>
            <person name="Martin F."/>
        </authorList>
    </citation>
    <scope>NUCLEOTIDE SEQUENCE [LARGE SCALE GENOMIC DNA]</scope>
    <source>
        <strain evidence="3">Foug A</strain>
    </source>
</reference>
<dbReference type="InterPro" id="IPR041078">
    <property type="entry name" value="Plavaka"/>
</dbReference>
<feature type="region of interest" description="Disordered" evidence="1">
    <location>
        <begin position="1124"/>
        <end position="1167"/>
    </location>
</feature>
<dbReference type="AlphaFoldDB" id="A0A0C3DDL9"/>
<reference evidence="2 3" key="1">
    <citation type="submission" date="2014-04" db="EMBL/GenBank/DDBJ databases">
        <authorList>
            <consortium name="DOE Joint Genome Institute"/>
            <person name="Kuo A."/>
            <person name="Kohler A."/>
            <person name="Nagy L.G."/>
            <person name="Floudas D."/>
            <person name="Copeland A."/>
            <person name="Barry K.W."/>
            <person name="Cichocki N."/>
            <person name="Veneault-Fourrey C."/>
            <person name="LaButti K."/>
            <person name="Lindquist E.A."/>
            <person name="Lipzen A."/>
            <person name="Lundell T."/>
            <person name="Morin E."/>
            <person name="Murat C."/>
            <person name="Sun H."/>
            <person name="Tunlid A."/>
            <person name="Henrissat B."/>
            <person name="Grigoriev I.V."/>
            <person name="Hibbett D.S."/>
            <person name="Martin F."/>
            <person name="Nordberg H.P."/>
            <person name="Cantor M.N."/>
            <person name="Hua S.X."/>
        </authorList>
    </citation>
    <scope>NUCLEOTIDE SEQUENCE [LARGE SCALE GENOMIC DNA]</scope>
    <source>
        <strain evidence="2 3">Foug A</strain>
    </source>
</reference>
<organism evidence="2 3">
    <name type="scientific">Scleroderma citrinum Foug A</name>
    <dbReference type="NCBI Taxonomy" id="1036808"/>
    <lineage>
        <taxon>Eukaryota</taxon>
        <taxon>Fungi</taxon>
        <taxon>Dikarya</taxon>
        <taxon>Basidiomycota</taxon>
        <taxon>Agaricomycotina</taxon>
        <taxon>Agaricomycetes</taxon>
        <taxon>Agaricomycetidae</taxon>
        <taxon>Boletales</taxon>
        <taxon>Sclerodermatineae</taxon>
        <taxon>Sclerodermataceae</taxon>
        <taxon>Scleroderma</taxon>
    </lineage>
</organism>
<keyword evidence="3" id="KW-1185">Reference proteome</keyword>
<evidence type="ECO:0000256" key="1">
    <source>
        <dbReference type="SAM" id="MobiDB-lite"/>
    </source>
</evidence>
<gene>
    <name evidence="2" type="ORF">SCLCIDRAFT_27799</name>
</gene>
<dbReference type="HOGENOM" id="CLU_002498_0_0_1"/>
<name>A0A0C3DDL9_9AGAM</name>
<feature type="region of interest" description="Disordered" evidence="1">
    <location>
        <begin position="40"/>
        <end position="86"/>
    </location>
</feature>
<sequence>MSCYCGRDFSTPAAFKNHSKGCEKNKKHFSSILTRAQELYSSKRHRLSSDKGVPQPRDASTRENLVPYEGPTEQFGGSEDTTSPCQEDDLLPLALRRMRRVRRLPRRFRDMLPEPPQPLPPIDLGLVPSAATRTPSINLARSLTESEPRARSLFSGEDTGGSCSPAVQTLILRPCQIHQTPPNSFGLFRVYNKESLPVYDPEDTIDDSTVPQPTTAWDIVAKLTVENPFYPYPNKSSLLLGDWYWDQSSLKSKGSFKRLLDIIRSPSFQPNNIRNTKWTSIDRVLGALATDDDQCSAEWLHNDAGWKRVTVTISVPIPRRSANPGPTSYDTSDFYCRSLLSIIHERVLDPSDHHLFRYEPYELRWRHSNHDIKVHGELYTSKVFLDAHRELLESPPEPGCTIPRRIVALMFWSDATQLTSFGDAKLWLLYVFFGNQTKYRRGQPSAKLCSHVAYFQTLPDAFKDFVLEHTGGKLPKRRLYPRIFTYSADYPEKVLIANVRNLGACPCPRCIIPKDCMHHIGMKKDSLQCQVLARRDTQERRDKIVTACQLIYEKNYIVGTPQVEALLKEESLVPTKNAFSERLGHLGLDFFLLLVVDLLHEFELGVWKAVFIHLLRMLDTLKGDVLSQLDRRTKHHLSYHQVPTFGRDTIRCFRCNASELKRMAAHDFEDLLQCAIPVFMGLLPEPHNLTVCKLLFLLAHWHGLAKLRMHIDDMLELMEGVSRRLGNQLRIFANETCTVFSTQELHREAESRRRCQAREGEHGLPQTRVTGGRHPKVLLCTYKLHALGDYPTQIRMYGTTDSYSTQSGELEHWTSKSRFIKTSHKAFVPQLAAIERCQARIRCIRMRWQTQSLADPTPNLPEQHHVIGKSQNSPEDIYTFLLENLDDPADFLPKLRTHLLPRIHEIHSNLDPPGFASETTSMPNDVVFKGNRFYSHFLLRINYTTYDLRHETDTVNPCTDHHDIMLLAEDGGESSHPFCYARVLGIYHTNIIFTGPESKDYQSRRLEFLWVRWFELLAAPADAFGFVDPADILRCCHLIPAFADGKQHPDGIALSWNSCDADDWKYYHVNRFVDRDMLMRYHWGLGVGHAYAHSTTRSTDETQSVSDFSGEATSNVQLIIGNDSDDYSSFGSSPSDLDELNPDDSDDETAAMYDRNSQDEDKDQYRF</sequence>
<accession>A0A0C3DDL9</accession>
<dbReference type="InParanoid" id="A0A0C3DDL9"/>
<feature type="compositionally biased region" description="Basic and acidic residues" evidence="1">
    <location>
        <begin position="1156"/>
        <end position="1167"/>
    </location>
</feature>
<feature type="compositionally biased region" description="Acidic residues" evidence="1">
    <location>
        <begin position="1136"/>
        <end position="1149"/>
    </location>
</feature>
<proteinExistence type="predicted"/>
<evidence type="ECO:0000313" key="3">
    <source>
        <dbReference type="Proteomes" id="UP000053989"/>
    </source>
</evidence>